<dbReference type="EMBL" id="FNCO01000028">
    <property type="protein sequence ID" value="SDJ39144.1"/>
    <property type="molecule type" value="Genomic_DNA"/>
</dbReference>
<protein>
    <submittedName>
        <fullName evidence="1">Uncharacterized protein</fullName>
    </submittedName>
</protein>
<accession>A0A1G8TCM0</accession>
<gene>
    <name evidence="1" type="ORF">SAMN05216605_12835</name>
</gene>
<evidence type="ECO:0000313" key="1">
    <source>
        <dbReference type="EMBL" id="SDJ39144.1"/>
    </source>
</evidence>
<dbReference type="AlphaFoldDB" id="A0A1G8TCM0"/>
<proteinExistence type="predicted"/>
<reference evidence="2" key="1">
    <citation type="submission" date="2016-10" db="EMBL/GenBank/DDBJ databases">
        <authorList>
            <person name="Varghese N."/>
            <person name="Submissions S."/>
        </authorList>
    </citation>
    <scope>NUCLEOTIDE SEQUENCE [LARGE SCALE GENOMIC DNA]</scope>
    <source>
        <strain evidence="2">ATCC 700689</strain>
    </source>
</reference>
<keyword evidence="2" id="KW-1185">Reference proteome</keyword>
<name>A0A1G8TCM0_9PSED</name>
<dbReference type="Proteomes" id="UP000182894">
    <property type="component" value="Unassembled WGS sequence"/>
</dbReference>
<sequence length="35" mass="3912">MKTIKTLISAARCFVTLIEAGYQHHQVEYQFGGGL</sequence>
<evidence type="ECO:0000313" key="2">
    <source>
        <dbReference type="Proteomes" id="UP000182894"/>
    </source>
</evidence>
<organism evidence="1 2">
    <name type="scientific">Pseudomonas abietaniphila</name>
    <dbReference type="NCBI Taxonomy" id="89065"/>
    <lineage>
        <taxon>Bacteria</taxon>
        <taxon>Pseudomonadati</taxon>
        <taxon>Pseudomonadota</taxon>
        <taxon>Gammaproteobacteria</taxon>
        <taxon>Pseudomonadales</taxon>
        <taxon>Pseudomonadaceae</taxon>
        <taxon>Pseudomonas</taxon>
    </lineage>
</organism>